<dbReference type="CDD" id="cd01166">
    <property type="entry name" value="KdgK"/>
    <property type="match status" value="1"/>
</dbReference>
<keyword evidence="3 5" id="KW-0418">Kinase</keyword>
<dbReference type="NCBIfam" id="NF041332">
    <property type="entry name" value="KDG_KDGal_kin_Halo"/>
    <property type="match status" value="1"/>
</dbReference>
<dbReference type="InterPro" id="IPR054871">
    <property type="entry name" value="KDG_KDGal_kin_Halo"/>
</dbReference>
<keyword evidence="2" id="KW-0808">Transferase</keyword>
<evidence type="ECO:0000256" key="3">
    <source>
        <dbReference type="ARBA" id="ARBA00022777"/>
    </source>
</evidence>
<evidence type="ECO:0000313" key="6">
    <source>
        <dbReference type="Proteomes" id="UP000199076"/>
    </source>
</evidence>
<dbReference type="RefSeq" id="WP_092688828.1">
    <property type="nucleotide sequence ID" value="NZ_FNBK01000003.1"/>
</dbReference>
<dbReference type="EMBL" id="FNBK01000003">
    <property type="protein sequence ID" value="SDF03855.1"/>
    <property type="molecule type" value="Genomic_DNA"/>
</dbReference>
<dbReference type="InterPro" id="IPR029056">
    <property type="entry name" value="Ribokinase-like"/>
</dbReference>
<gene>
    <name evidence="5" type="ORF">SAMN05216218_103157</name>
</gene>
<dbReference type="Proteomes" id="UP000199076">
    <property type="component" value="Unassembled WGS sequence"/>
</dbReference>
<name>A0A1G7HTX3_9EURY</name>
<dbReference type="InterPro" id="IPR052700">
    <property type="entry name" value="Carb_kinase_PfkB-like"/>
</dbReference>
<dbReference type="STRING" id="660518.SAMN05216218_103157"/>
<feature type="domain" description="Carbohydrate kinase PfkB" evidence="4">
    <location>
        <begin position="1"/>
        <end position="297"/>
    </location>
</feature>
<dbReference type="Pfam" id="PF00294">
    <property type="entry name" value="PfkB"/>
    <property type="match status" value="1"/>
</dbReference>
<dbReference type="PRINTS" id="PR00990">
    <property type="entry name" value="RIBOKINASE"/>
</dbReference>
<dbReference type="GO" id="GO:0016301">
    <property type="term" value="F:kinase activity"/>
    <property type="evidence" value="ECO:0007669"/>
    <property type="project" value="UniProtKB-KW"/>
</dbReference>
<dbReference type="SUPFAM" id="SSF53613">
    <property type="entry name" value="Ribokinase-like"/>
    <property type="match status" value="1"/>
</dbReference>
<dbReference type="Gene3D" id="3.40.1190.20">
    <property type="match status" value="1"/>
</dbReference>
<dbReference type="PANTHER" id="PTHR43320:SF2">
    <property type="entry name" value="2-DEHYDRO-3-DEOXYGLUCONOKINASE_2-DEHYDRO-3-DEOXYGALACTONOKINASE"/>
    <property type="match status" value="1"/>
</dbReference>
<evidence type="ECO:0000259" key="4">
    <source>
        <dbReference type="Pfam" id="PF00294"/>
    </source>
</evidence>
<proteinExistence type="inferred from homology"/>
<evidence type="ECO:0000256" key="1">
    <source>
        <dbReference type="ARBA" id="ARBA00010688"/>
    </source>
</evidence>
<dbReference type="InterPro" id="IPR011611">
    <property type="entry name" value="PfkB_dom"/>
</dbReference>
<dbReference type="InterPro" id="IPR002139">
    <property type="entry name" value="Ribo/fructo_kinase"/>
</dbReference>
<keyword evidence="6" id="KW-1185">Reference proteome</keyword>
<protein>
    <submittedName>
        <fullName evidence="5">2-keto-3-deoxygluconate kinase</fullName>
    </submittedName>
</protein>
<sequence>MPELATFGETMLRLSPPGDQPVETAGTFAVHAAGAESNVAVAAQRLGVESTWLSKLPDSPPGRRVLAALRQHGVDPAVVLTEEGRQGTYYLESADPPRGRTVTYDREGAAVRTATAAELPTDLIERADAFHTTGITPALSDTLATTTTDLLELAREADTTTAFDLNYRSKLWSPEAARETVTDLLDRVDLFVVADRDAETVLGLAGSPVETAERLDADYDFETVVVTRGDEGAVAVHDGQTHEQPAIPASDAHPVGTGDAFVGGFLASRLQGGTVPDALAYGTATAALKRTVPGDMAVVTPEAVERALADESGRIER</sequence>
<comment type="similarity">
    <text evidence="1">Belongs to the carbohydrate kinase PfkB family.</text>
</comment>
<reference evidence="6" key="1">
    <citation type="submission" date="2016-10" db="EMBL/GenBank/DDBJ databases">
        <authorList>
            <person name="Varghese N."/>
            <person name="Submissions S."/>
        </authorList>
    </citation>
    <scope>NUCLEOTIDE SEQUENCE [LARGE SCALE GENOMIC DNA]</scope>
    <source>
        <strain evidence="6">IBRC-M 10760</strain>
    </source>
</reference>
<evidence type="ECO:0000313" key="5">
    <source>
        <dbReference type="EMBL" id="SDF03855.1"/>
    </source>
</evidence>
<dbReference type="PANTHER" id="PTHR43320">
    <property type="entry name" value="SUGAR KINASE"/>
    <property type="match status" value="1"/>
</dbReference>
<dbReference type="AlphaFoldDB" id="A0A1G7HTX3"/>
<accession>A0A1G7HTX3</accession>
<organism evidence="5 6">
    <name type="scientific">Halorientalis regularis</name>
    <dbReference type="NCBI Taxonomy" id="660518"/>
    <lineage>
        <taxon>Archaea</taxon>
        <taxon>Methanobacteriati</taxon>
        <taxon>Methanobacteriota</taxon>
        <taxon>Stenosarchaea group</taxon>
        <taxon>Halobacteria</taxon>
        <taxon>Halobacteriales</taxon>
        <taxon>Haloarculaceae</taxon>
        <taxon>Halorientalis</taxon>
    </lineage>
</organism>
<dbReference type="OrthoDB" id="96179at2157"/>
<evidence type="ECO:0000256" key="2">
    <source>
        <dbReference type="ARBA" id="ARBA00022679"/>
    </source>
</evidence>